<evidence type="ECO:0000313" key="2">
    <source>
        <dbReference type="EMBL" id="SUI68415.1"/>
    </source>
</evidence>
<evidence type="ECO:0000256" key="1">
    <source>
        <dbReference type="SAM" id="MobiDB-lite"/>
    </source>
</evidence>
<gene>
    <name evidence="2" type="ORF">NCTC10738_01988</name>
</gene>
<dbReference type="EMBL" id="UGYO01000001">
    <property type="protein sequence ID" value="SUI68415.1"/>
    <property type="molecule type" value="Genomic_DNA"/>
</dbReference>
<dbReference type="Proteomes" id="UP000254069">
    <property type="component" value="Unassembled WGS sequence"/>
</dbReference>
<feature type="compositionally biased region" description="Basic and acidic residues" evidence="1">
    <location>
        <begin position="59"/>
        <end position="68"/>
    </location>
</feature>
<reference evidence="2 3" key="1">
    <citation type="submission" date="2018-06" db="EMBL/GenBank/DDBJ databases">
        <authorList>
            <consortium name="Pathogen Informatics"/>
            <person name="Doyle S."/>
        </authorList>
    </citation>
    <scope>NUCLEOTIDE SEQUENCE [LARGE SCALE GENOMIC DNA]</scope>
    <source>
        <strain evidence="2 3">NCTC10738</strain>
    </source>
</reference>
<protein>
    <submittedName>
        <fullName evidence="2">Protein of uncharacterized function (DUF3261)</fullName>
    </submittedName>
</protein>
<accession>A0A379ZWD1</accession>
<dbReference type="RefSeq" id="WP_115389611.1">
    <property type="nucleotide sequence ID" value="NZ_JADZHC010000087.1"/>
</dbReference>
<evidence type="ECO:0000313" key="3">
    <source>
        <dbReference type="Proteomes" id="UP000254069"/>
    </source>
</evidence>
<dbReference type="AlphaFoldDB" id="A0A379ZWD1"/>
<proteinExistence type="predicted"/>
<dbReference type="Pfam" id="PF11659">
    <property type="entry name" value="DUF3261"/>
    <property type="match status" value="1"/>
</dbReference>
<feature type="region of interest" description="Disordered" evidence="1">
    <location>
        <begin position="50"/>
        <end position="80"/>
    </location>
</feature>
<keyword evidence="3" id="KW-1185">Reference proteome</keyword>
<dbReference type="InterPro" id="IPR021675">
    <property type="entry name" value="DUF3261"/>
</dbReference>
<dbReference type="PROSITE" id="PS51257">
    <property type="entry name" value="PROKAR_LIPOPROTEIN"/>
    <property type="match status" value="1"/>
</dbReference>
<name>A0A379ZWD1_9GAMM</name>
<sequence length="227" mass="24976">MTAAATRLLLLATVLVGLSGCSQLLYRQTCVALAKDVSYCLAPLPLNQAAPKGQTSDTKAAKDSKQPDEPQGSDSVQTQPLEQTLSLSQQVRLQRGEQSHELISQLELQPQQMTVVGLAPLGQALFTLIYDGHTLTSEQSVLLGNEFKAEYLLALLQLIYWPEEKLNAYLDGARVKLEDCAAVLCRVLLSNDNRELMRISYSSPDIWHAEVAMNMPQADLKLNIKPL</sequence>
<organism evidence="2 3">
    <name type="scientific">Shewanella algae</name>
    <dbReference type="NCBI Taxonomy" id="38313"/>
    <lineage>
        <taxon>Bacteria</taxon>
        <taxon>Pseudomonadati</taxon>
        <taxon>Pseudomonadota</taxon>
        <taxon>Gammaproteobacteria</taxon>
        <taxon>Alteromonadales</taxon>
        <taxon>Shewanellaceae</taxon>
        <taxon>Shewanella</taxon>
    </lineage>
</organism>